<evidence type="ECO:0000256" key="8">
    <source>
        <dbReference type="SAM" id="MobiDB-lite"/>
    </source>
</evidence>
<dbReference type="EC" id="2.7.13.3" evidence="2"/>
<dbReference type="PROSITE" id="PS50110">
    <property type="entry name" value="RESPONSE_REGULATORY"/>
    <property type="match status" value="1"/>
</dbReference>
<dbReference type="AlphaFoldDB" id="A0A246ISL8"/>
<dbReference type="SUPFAM" id="SSF47384">
    <property type="entry name" value="Homodimeric domain of signal transducing histidine kinase"/>
    <property type="match status" value="1"/>
</dbReference>
<keyword evidence="9" id="KW-0472">Membrane</keyword>
<evidence type="ECO:0000256" key="6">
    <source>
        <dbReference type="ARBA" id="ARBA00023012"/>
    </source>
</evidence>
<dbReference type="PRINTS" id="PR00344">
    <property type="entry name" value="BCTRLSENSOR"/>
</dbReference>
<keyword evidence="9" id="KW-1133">Transmembrane helix</keyword>
<feature type="transmembrane region" description="Helical" evidence="9">
    <location>
        <begin position="319"/>
        <end position="338"/>
    </location>
</feature>
<feature type="compositionally biased region" description="Low complexity" evidence="8">
    <location>
        <begin position="793"/>
        <end position="808"/>
    </location>
</feature>
<accession>A0A246ISL8</accession>
<evidence type="ECO:0000259" key="10">
    <source>
        <dbReference type="PROSITE" id="PS50109"/>
    </source>
</evidence>
<dbReference type="Pfam" id="PF02518">
    <property type="entry name" value="HATPase_c"/>
    <property type="match status" value="1"/>
</dbReference>
<dbReference type="SUPFAM" id="SSF52172">
    <property type="entry name" value="CheY-like"/>
    <property type="match status" value="1"/>
</dbReference>
<dbReference type="InterPro" id="IPR036097">
    <property type="entry name" value="HisK_dim/P_sf"/>
</dbReference>
<gene>
    <name evidence="12" type="ORF">CDN99_26620</name>
</gene>
<dbReference type="InterPro" id="IPR005467">
    <property type="entry name" value="His_kinase_dom"/>
</dbReference>
<dbReference type="Pfam" id="PF00512">
    <property type="entry name" value="HisKA"/>
    <property type="match status" value="1"/>
</dbReference>
<proteinExistence type="predicted"/>
<dbReference type="Gene3D" id="1.10.287.130">
    <property type="match status" value="1"/>
</dbReference>
<dbReference type="PROSITE" id="PS50109">
    <property type="entry name" value="HIS_KIN"/>
    <property type="match status" value="1"/>
</dbReference>
<comment type="catalytic activity">
    <reaction evidence="1">
        <text>ATP + protein L-histidine = ADP + protein N-phospho-L-histidine.</text>
        <dbReference type="EC" id="2.7.13.3"/>
    </reaction>
</comment>
<evidence type="ECO:0000256" key="2">
    <source>
        <dbReference type="ARBA" id="ARBA00012438"/>
    </source>
</evidence>
<dbReference type="SMART" id="SM00388">
    <property type="entry name" value="HisKA"/>
    <property type="match status" value="1"/>
</dbReference>
<evidence type="ECO:0000313" key="12">
    <source>
        <dbReference type="EMBL" id="OWQ83216.1"/>
    </source>
</evidence>
<keyword evidence="9" id="KW-0812">Transmembrane</keyword>
<evidence type="ECO:0000256" key="3">
    <source>
        <dbReference type="ARBA" id="ARBA00022553"/>
    </source>
</evidence>
<keyword evidence="13" id="KW-1185">Reference proteome</keyword>
<sequence>MGAHCPARLAAHRERGMRMDSPDRARGDVGRAGRAAGDAVGWLVAVVLFLALLWARPALAIEIRQAERLKDGEAVAQTVALPDTWAGPASGALRGARYRLRFHLDQPPGDTLWGLRIDRLASVHRIYLNGRLVHEQGGHGSARLRLLPAYLPLAPTLFRRGDNELRLELTFSTRAGLSPVEIGPDTDLRPRYESDRGWDTRWPQHLNIAGAALAACMLLLWWRRPQERATGLFGALWLIASMRNFDYFIAASPFSSGLSDWLYYSAQCGTVALLGLFSIELAGRPRPRLRRVYALALPGLPLLGAVAAAVGLFAPVRQVVYPLLIVMGVGALLLMARLLRGQRGLALAMLCLGVGALVLSGAHDYAFLRSWLPVTDFFWMAYTAPFALAGYAGMLLNRLVRGLERAEELSLMLERRVAERTIELADANAAKSRFLAAASHDLRQPVAAIGLLAGLVRERVAAMGGPALALMDKLSQAVLALEDLLRGLMDLSRLDAGNAAPTPRPVALQPLFDAIALHEQPHAQARGLRLRLRPTDAVVASDPVLLDQMLRNLVGNALRYTSRGGVLVGVRRRGSRWLLQVWDSGRGIAPADQRQVFEEFVQLDNPQRDRNQGLGLGLAIVRRSAALMGHALGLASRPGRGSCFWIELPSAPADARPAAAVEPAAAPLQGRAVWLLEDDGALRDALVERLVAWGAEVVPMASLTDLRAALADIDVDADPSAPPAAPVLLSDHRLPDGDSVQALALFGARFDSTAVVMTGDVGPRLAGLFADYAARGVPVLHKPFDADTLLRLLSTPPPSRRSGPLSTPHETRAPA</sequence>
<dbReference type="CDD" id="cd00082">
    <property type="entry name" value="HisKA"/>
    <property type="match status" value="1"/>
</dbReference>
<feature type="transmembrane region" description="Helical" evidence="9">
    <location>
        <begin position="39"/>
        <end position="59"/>
    </location>
</feature>
<dbReference type="GO" id="GO:0000155">
    <property type="term" value="F:phosphorelay sensor kinase activity"/>
    <property type="evidence" value="ECO:0007669"/>
    <property type="project" value="InterPro"/>
</dbReference>
<dbReference type="Gene3D" id="3.30.565.10">
    <property type="entry name" value="Histidine kinase-like ATPase, C-terminal domain"/>
    <property type="match status" value="1"/>
</dbReference>
<keyword evidence="5" id="KW-0418">Kinase</keyword>
<evidence type="ECO:0000313" key="13">
    <source>
        <dbReference type="Proteomes" id="UP000197468"/>
    </source>
</evidence>
<evidence type="ECO:0000259" key="11">
    <source>
        <dbReference type="PROSITE" id="PS50110"/>
    </source>
</evidence>
<feature type="transmembrane region" description="Helical" evidence="9">
    <location>
        <begin position="293"/>
        <end position="313"/>
    </location>
</feature>
<dbReference type="PANTHER" id="PTHR43711">
    <property type="entry name" value="TWO-COMPONENT HISTIDINE KINASE"/>
    <property type="match status" value="1"/>
</dbReference>
<dbReference type="InterPro" id="IPR004358">
    <property type="entry name" value="Sig_transdc_His_kin-like_C"/>
</dbReference>
<evidence type="ECO:0000256" key="5">
    <source>
        <dbReference type="ARBA" id="ARBA00022777"/>
    </source>
</evidence>
<dbReference type="InterPro" id="IPR001789">
    <property type="entry name" value="Sig_transdc_resp-reg_receiver"/>
</dbReference>
<protein>
    <recommendedName>
        <fullName evidence="2">histidine kinase</fullName>
        <ecNumber evidence="2">2.7.13.3</ecNumber>
    </recommendedName>
</protein>
<evidence type="ECO:0000256" key="9">
    <source>
        <dbReference type="SAM" id="Phobius"/>
    </source>
</evidence>
<feature type="modified residue" description="4-aspartylphosphate" evidence="7">
    <location>
        <position position="731"/>
    </location>
</feature>
<dbReference type="InterPro" id="IPR036890">
    <property type="entry name" value="HATPase_C_sf"/>
</dbReference>
<dbReference type="EMBL" id="NIOF01000022">
    <property type="protein sequence ID" value="OWQ83216.1"/>
    <property type="molecule type" value="Genomic_DNA"/>
</dbReference>
<reference evidence="12 13" key="1">
    <citation type="journal article" date="2008" name="Int. J. Syst. Evol. Microbiol.">
        <title>Description of Roseateles aquatilis sp. nov. and Roseateles terrae sp. nov., in the class Betaproteobacteria, and emended description of the genus Roseateles.</title>
        <authorList>
            <person name="Gomila M."/>
            <person name="Bowien B."/>
            <person name="Falsen E."/>
            <person name="Moore E.R."/>
            <person name="Lalucat J."/>
        </authorList>
    </citation>
    <scope>NUCLEOTIDE SEQUENCE [LARGE SCALE GENOMIC DNA]</scope>
    <source>
        <strain evidence="12 13">CCUG 48205</strain>
    </source>
</reference>
<dbReference type="InterPro" id="IPR011006">
    <property type="entry name" value="CheY-like_superfamily"/>
</dbReference>
<dbReference type="SMART" id="SM00387">
    <property type="entry name" value="HATPase_c"/>
    <property type="match status" value="1"/>
</dbReference>
<evidence type="ECO:0000256" key="1">
    <source>
        <dbReference type="ARBA" id="ARBA00000085"/>
    </source>
</evidence>
<keyword evidence="4" id="KW-0808">Transferase</keyword>
<feature type="transmembrane region" description="Helical" evidence="9">
    <location>
        <begin position="261"/>
        <end position="281"/>
    </location>
</feature>
<dbReference type="InterPro" id="IPR050736">
    <property type="entry name" value="Sensor_HK_Regulatory"/>
</dbReference>
<keyword evidence="6" id="KW-0902">Two-component regulatory system</keyword>
<dbReference type="Proteomes" id="UP000197468">
    <property type="component" value="Unassembled WGS sequence"/>
</dbReference>
<keyword evidence="3 7" id="KW-0597">Phosphoprotein</keyword>
<dbReference type="InterPro" id="IPR003661">
    <property type="entry name" value="HisK_dim/P_dom"/>
</dbReference>
<feature type="transmembrane region" description="Helical" evidence="9">
    <location>
        <begin position="345"/>
        <end position="365"/>
    </location>
</feature>
<feature type="transmembrane region" description="Helical" evidence="9">
    <location>
        <begin position="206"/>
        <end position="222"/>
    </location>
</feature>
<dbReference type="FunFam" id="3.30.565.10:FF:000049">
    <property type="entry name" value="Two-component sensor histidine kinase"/>
    <property type="match status" value="1"/>
</dbReference>
<comment type="caution">
    <text evidence="12">The sequence shown here is derived from an EMBL/GenBank/DDBJ whole genome shotgun (WGS) entry which is preliminary data.</text>
</comment>
<feature type="domain" description="Response regulatory" evidence="11">
    <location>
        <begin position="672"/>
        <end position="797"/>
    </location>
</feature>
<feature type="region of interest" description="Disordered" evidence="8">
    <location>
        <begin position="793"/>
        <end position="815"/>
    </location>
</feature>
<dbReference type="PANTHER" id="PTHR43711:SF1">
    <property type="entry name" value="HISTIDINE KINASE 1"/>
    <property type="match status" value="1"/>
</dbReference>
<evidence type="ECO:0000256" key="4">
    <source>
        <dbReference type="ARBA" id="ARBA00022679"/>
    </source>
</evidence>
<dbReference type="Gene3D" id="3.40.50.2300">
    <property type="match status" value="1"/>
</dbReference>
<dbReference type="InterPro" id="IPR003594">
    <property type="entry name" value="HATPase_dom"/>
</dbReference>
<feature type="domain" description="Histidine kinase" evidence="10">
    <location>
        <begin position="437"/>
        <end position="652"/>
    </location>
</feature>
<organism evidence="12 13">
    <name type="scientific">Roseateles aquatilis</name>
    <dbReference type="NCBI Taxonomy" id="431061"/>
    <lineage>
        <taxon>Bacteria</taxon>
        <taxon>Pseudomonadati</taxon>
        <taxon>Pseudomonadota</taxon>
        <taxon>Betaproteobacteria</taxon>
        <taxon>Burkholderiales</taxon>
        <taxon>Sphaerotilaceae</taxon>
        <taxon>Roseateles</taxon>
    </lineage>
</organism>
<feature type="transmembrane region" description="Helical" evidence="9">
    <location>
        <begin position="377"/>
        <end position="396"/>
    </location>
</feature>
<dbReference type="SUPFAM" id="SSF55874">
    <property type="entry name" value="ATPase domain of HSP90 chaperone/DNA topoisomerase II/histidine kinase"/>
    <property type="match status" value="1"/>
</dbReference>
<name>A0A246ISL8_9BURK</name>
<evidence type="ECO:0000256" key="7">
    <source>
        <dbReference type="PROSITE-ProRule" id="PRU00169"/>
    </source>
</evidence>